<reference evidence="6" key="1">
    <citation type="submission" date="2017-05" db="EMBL/GenBank/DDBJ databases">
        <authorList>
            <person name="Sung H."/>
        </authorList>
    </citation>
    <scope>NUCLEOTIDE SEQUENCE [LARGE SCALE GENOMIC DNA]</scope>
    <source>
        <strain evidence="6">AMac2203</strain>
    </source>
</reference>
<evidence type="ECO:0000256" key="2">
    <source>
        <dbReference type="ARBA" id="ARBA00006171"/>
    </source>
</evidence>
<evidence type="ECO:0000256" key="3">
    <source>
        <dbReference type="ARBA" id="ARBA00022723"/>
    </source>
</evidence>
<keyword evidence="4" id="KW-0460">Magnesium</keyword>
<dbReference type="Pfam" id="PF13419">
    <property type="entry name" value="HAD_2"/>
    <property type="match status" value="1"/>
</dbReference>
<dbReference type="GO" id="GO:0016787">
    <property type="term" value="F:hydrolase activity"/>
    <property type="evidence" value="ECO:0007669"/>
    <property type="project" value="UniProtKB-KW"/>
</dbReference>
<dbReference type="KEGG" id="ocm:CBP12_00480"/>
<dbReference type="InterPro" id="IPR023198">
    <property type="entry name" value="PGP-like_dom2"/>
</dbReference>
<dbReference type="InterPro" id="IPR023214">
    <property type="entry name" value="HAD_sf"/>
</dbReference>
<dbReference type="NCBIfam" id="TIGR01509">
    <property type="entry name" value="HAD-SF-IA-v3"/>
    <property type="match status" value="1"/>
</dbReference>
<evidence type="ECO:0000256" key="1">
    <source>
        <dbReference type="ARBA" id="ARBA00001946"/>
    </source>
</evidence>
<dbReference type="Gene3D" id="1.10.150.240">
    <property type="entry name" value="Putative phosphatase, domain 2"/>
    <property type="match status" value="1"/>
</dbReference>
<dbReference type="OrthoDB" id="9800058at2"/>
<dbReference type="InterPro" id="IPR036412">
    <property type="entry name" value="HAD-like_sf"/>
</dbReference>
<dbReference type="Gene3D" id="3.40.50.1000">
    <property type="entry name" value="HAD superfamily/HAD-like"/>
    <property type="match status" value="1"/>
</dbReference>
<name>A0A1Y0D1D0_9GAMM</name>
<accession>A0A1Y0D1D0</accession>
<dbReference type="PANTHER" id="PTHR46193:SF9">
    <property type="entry name" value="HALOACID DEHALOGENASE-LIKE HYDROLASE DOMAIN-CONTAINING PROTEIN SGPP"/>
    <property type="match status" value="1"/>
</dbReference>
<dbReference type="EMBL" id="CP021376">
    <property type="protein sequence ID" value="ART81037.1"/>
    <property type="molecule type" value="Genomic_DNA"/>
</dbReference>
<keyword evidence="3" id="KW-0479">Metal-binding</keyword>
<protein>
    <submittedName>
        <fullName evidence="5">HAD family hydrolase</fullName>
    </submittedName>
</protein>
<dbReference type="InterPro" id="IPR041492">
    <property type="entry name" value="HAD_2"/>
</dbReference>
<organism evidence="5 6">
    <name type="scientific">Oceanisphaera avium</name>
    <dbReference type="NCBI Taxonomy" id="1903694"/>
    <lineage>
        <taxon>Bacteria</taxon>
        <taxon>Pseudomonadati</taxon>
        <taxon>Pseudomonadota</taxon>
        <taxon>Gammaproteobacteria</taxon>
        <taxon>Aeromonadales</taxon>
        <taxon>Aeromonadaceae</taxon>
        <taxon>Oceanisphaera</taxon>
    </lineage>
</organism>
<dbReference type="SUPFAM" id="SSF56784">
    <property type="entry name" value="HAD-like"/>
    <property type="match status" value="1"/>
</dbReference>
<proteinExistence type="inferred from homology"/>
<evidence type="ECO:0000313" key="6">
    <source>
        <dbReference type="Proteomes" id="UP000243793"/>
    </source>
</evidence>
<evidence type="ECO:0000256" key="4">
    <source>
        <dbReference type="ARBA" id="ARBA00022842"/>
    </source>
</evidence>
<dbReference type="AlphaFoldDB" id="A0A1Y0D1D0"/>
<dbReference type="GO" id="GO:0046872">
    <property type="term" value="F:metal ion binding"/>
    <property type="evidence" value="ECO:0007669"/>
    <property type="project" value="UniProtKB-KW"/>
</dbReference>
<evidence type="ECO:0000313" key="5">
    <source>
        <dbReference type="EMBL" id="ART81037.1"/>
    </source>
</evidence>
<dbReference type="InterPro" id="IPR006439">
    <property type="entry name" value="HAD-SF_hydro_IA"/>
</dbReference>
<comment type="similarity">
    <text evidence="2">Belongs to the HAD-like hydrolase superfamily. CbbY/CbbZ/Gph/YieH family.</text>
</comment>
<gene>
    <name evidence="5" type="ORF">CBP12_00480</name>
</gene>
<dbReference type="PANTHER" id="PTHR46193">
    <property type="entry name" value="6-PHOSPHOGLUCONATE PHOSPHATASE"/>
    <property type="match status" value="1"/>
</dbReference>
<keyword evidence="5" id="KW-0378">Hydrolase</keyword>
<dbReference type="InterPro" id="IPR051600">
    <property type="entry name" value="Beta-PGM-like"/>
</dbReference>
<keyword evidence="6" id="KW-1185">Reference proteome</keyword>
<dbReference type="Proteomes" id="UP000243793">
    <property type="component" value="Chromosome"/>
</dbReference>
<dbReference type="CDD" id="cd07505">
    <property type="entry name" value="HAD_BPGM-like"/>
    <property type="match status" value="1"/>
</dbReference>
<dbReference type="PRINTS" id="PR00413">
    <property type="entry name" value="HADHALOGNASE"/>
</dbReference>
<comment type="cofactor">
    <cofactor evidence="1">
        <name>Mg(2+)</name>
        <dbReference type="ChEBI" id="CHEBI:18420"/>
    </cofactor>
</comment>
<sequence length="200" mass="22306">MDGVLIDAQDWHYDAFNDALALFGLNISREEHLSTFDGLSTAQKLNILSQTKSLPTSLHDFINEMKQSITMDIVHKLCHPLPHHLDAVARLQSDGYRLAVASNSIRRTIEVMMERAQLAPFMEFYLSNQDVVNPKPDSEIYLKAIAQLGLPPSSVLIVEDSDIGFRAAKGSGAHVFKVNSVYDVTYDNIKNYIKGLESNA</sequence>